<dbReference type="PIRSF" id="PIRSF006648">
    <property type="entry name" value="DrrB"/>
    <property type="match status" value="1"/>
</dbReference>
<feature type="transmembrane region" description="Helical" evidence="6">
    <location>
        <begin position="7"/>
        <end position="25"/>
    </location>
</feature>
<keyword evidence="4 6" id="KW-0472">Membrane</keyword>
<evidence type="ECO:0000313" key="9">
    <source>
        <dbReference type="Proteomes" id="UP000530234"/>
    </source>
</evidence>
<dbReference type="GO" id="GO:0043190">
    <property type="term" value="C:ATP-binding cassette (ABC) transporter complex"/>
    <property type="evidence" value="ECO:0007669"/>
    <property type="project" value="InterPro"/>
</dbReference>
<dbReference type="PANTHER" id="PTHR43027">
    <property type="entry name" value="DOXORUBICIN RESISTANCE ABC TRANSPORTER PERMEASE PROTEIN DRRC-RELATED"/>
    <property type="match status" value="1"/>
</dbReference>
<dbReference type="Proteomes" id="UP000530234">
    <property type="component" value="Unassembled WGS sequence"/>
</dbReference>
<keyword evidence="5" id="KW-0046">Antibiotic resistance</keyword>
<feature type="transmembrane region" description="Helical" evidence="6">
    <location>
        <begin position="45"/>
        <end position="68"/>
    </location>
</feature>
<name>A0A7W3T7H0_9ACTN</name>
<evidence type="ECO:0000256" key="3">
    <source>
        <dbReference type="ARBA" id="ARBA00022989"/>
    </source>
</evidence>
<evidence type="ECO:0000256" key="1">
    <source>
        <dbReference type="ARBA" id="ARBA00004141"/>
    </source>
</evidence>
<evidence type="ECO:0000256" key="6">
    <source>
        <dbReference type="SAM" id="Phobius"/>
    </source>
</evidence>
<feature type="domain" description="ABC-2 type transporter transmembrane" evidence="7">
    <location>
        <begin position="44"/>
        <end position="227"/>
    </location>
</feature>
<dbReference type="InterPro" id="IPR013525">
    <property type="entry name" value="ABC2_TM"/>
</dbReference>
<dbReference type="Pfam" id="PF12698">
    <property type="entry name" value="ABC2_membrane_3"/>
    <property type="match status" value="1"/>
</dbReference>
<feature type="transmembrane region" description="Helical" evidence="6">
    <location>
        <begin position="154"/>
        <end position="173"/>
    </location>
</feature>
<keyword evidence="3 6" id="KW-1133">Transmembrane helix</keyword>
<sequence>MVVRDTAGLVVPLGLPLLILVMNGLGDGGGEVIPGTDGRTVFDVYVLPLTLTVVVAMVGVVNMPSFLAHHRRSGVLRRLGVTPAHPAMVLIAQALVGAAQTLLGAAVAVGVAVAAFDATPPAEPLRAVALLVPVVAALYAVGTLVAAVAPTTNAAVAIGLVLFLGMGAGGGMFGPRENLPDPVATVGEFLPFGASVEVLGAAWVGTPVAAGHLFALVGATLLAGAGAARFFRWS</sequence>
<keyword evidence="2 6" id="KW-0812">Transmembrane</keyword>
<accession>A0A7W3T7H0</accession>
<keyword evidence="9" id="KW-1185">Reference proteome</keyword>
<evidence type="ECO:0000256" key="5">
    <source>
        <dbReference type="ARBA" id="ARBA00023251"/>
    </source>
</evidence>
<evidence type="ECO:0000256" key="4">
    <source>
        <dbReference type="ARBA" id="ARBA00023136"/>
    </source>
</evidence>
<dbReference type="GO" id="GO:0140359">
    <property type="term" value="F:ABC-type transporter activity"/>
    <property type="evidence" value="ECO:0007669"/>
    <property type="project" value="InterPro"/>
</dbReference>
<dbReference type="GO" id="GO:0046677">
    <property type="term" value="P:response to antibiotic"/>
    <property type="evidence" value="ECO:0007669"/>
    <property type="project" value="UniProtKB-KW"/>
</dbReference>
<dbReference type="EMBL" id="VKHS01000883">
    <property type="protein sequence ID" value="MBB0232345.1"/>
    <property type="molecule type" value="Genomic_DNA"/>
</dbReference>
<feature type="transmembrane region" description="Helical" evidence="6">
    <location>
        <begin position="209"/>
        <end position="231"/>
    </location>
</feature>
<feature type="transmembrane region" description="Helical" evidence="6">
    <location>
        <begin position="128"/>
        <end position="147"/>
    </location>
</feature>
<proteinExistence type="predicted"/>
<protein>
    <submittedName>
        <fullName evidence="8">ABC transporter permease</fullName>
    </submittedName>
</protein>
<dbReference type="PANTHER" id="PTHR43027:SF2">
    <property type="entry name" value="TRANSPORT PERMEASE PROTEIN"/>
    <property type="match status" value="1"/>
</dbReference>
<reference evidence="9" key="1">
    <citation type="submission" date="2019-10" db="EMBL/GenBank/DDBJ databases">
        <title>Streptomyces sp. nov., a novel actinobacterium isolated from alkaline environment.</title>
        <authorList>
            <person name="Golinska P."/>
        </authorList>
    </citation>
    <scope>NUCLEOTIDE SEQUENCE [LARGE SCALE GENOMIC DNA]</scope>
    <source>
        <strain evidence="9">DSM 42108</strain>
    </source>
</reference>
<evidence type="ECO:0000313" key="8">
    <source>
        <dbReference type="EMBL" id="MBB0232345.1"/>
    </source>
</evidence>
<dbReference type="InterPro" id="IPR052902">
    <property type="entry name" value="ABC-2_transporter"/>
</dbReference>
<comment type="caution">
    <text evidence="8">The sequence shown here is derived from an EMBL/GenBank/DDBJ whole genome shotgun (WGS) entry which is preliminary data.</text>
</comment>
<evidence type="ECO:0000259" key="7">
    <source>
        <dbReference type="Pfam" id="PF12698"/>
    </source>
</evidence>
<comment type="subcellular location">
    <subcellularLocation>
        <location evidence="1">Membrane</location>
        <topology evidence="1">Multi-pass membrane protein</topology>
    </subcellularLocation>
</comment>
<gene>
    <name evidence="8" type="ORF">FOE67_23325</name>
</gene>
<evidence type="ECO:0000256" key="2">
    <source>
        <dbReference type="ARBA" id="ARBA00022692"/>
    </source>
</evidence>
<dbReference type="InterPro" id="IPR000412">
    <property type="entry name" value="ABC_2_transport"/>
</dbReference>
<dbReference type="AlphaFoldDB" id="A0A7W3T7H0"/>
<feature type="transmembrane region" description="Helical" evidence="6">
    <location>
        <begin position="89"/>
        <end position="116"/>
    </location>
</feature>
<organism evidence="8 9">
    <name type="scientific">Streptomyces calidiresistens</name>
    <dbReference type="NCBI Taxonomy" id="1485586"/>
    <lineage>
        <taxon>Bacteria</taxon>
        <taxon>Bacillati</taxon>
        <taxon>Actinomycetota</taxon>
        <taxon>Actinomycetes</taxon>
        <taxon>Kitasatosporales</taxon>
        <taxon>Streptomycetaceae</taxon>
        <taxon>Streptomyces</taxon>
    </lineage>
</organism>